<sequence>MTTLKASEEGLVKIRQARRERGSTIEDPRWLVEASQTLEPDRTWTEAGPYADGLSLPTWRRFLGGREPIKANAFRAFCTVLHLNWEEIVDRPPLAHPYQGRVGGVIDFCQQHIDSVVEEIRQKCHSKIQQLYSRMQLLDIAQPVDVSNLYVEVNILEEITSWQPGEIRDLLRDFNPDADNFNRLGLGQVHQKRVPGLDAVKSHSKLMVLGKPGSGKTTFLKHIAIQCNRSEFEANKIPIFIPLKTFAEIANLDLLEYISDEFASCGVEARSQTESVLSQGRGLILLDGLDEVPESDSDGVVRQIRQFVQKYYKNQFIITCRIAAAKYRFHDEAFTCVEVADFNNKQIAAFARNWFVAFSQNMEAGKALASQFVEQLKMNKNQQIRELAVTPILLNLTCLVFQAKADFPSNRAKLYEEGIEIMLRKWDETRGIQRDEVYRDLNLCRKKHLLAFVAAITFDRGDYFFEKNQIQQVIADYLANLPDATTDRVQLEMDSEVVLKAIEAQHGLLVERARGIYSFSHLTFQEYFTATEIVNNSAPQALGKLVSNLTEKRWREVLLLAVGILQKADDLLLLIKQQVDRLVADDEQLQQFLMWVNQKSLSVDFPYKPAAVRFFYFSLLPCLELALNRNPERFLDPALYLAVKHTFDPAVEFTLDLVLDLAILPVLDGAIDPAISLAHDILLVPLVEPKLMQALQELKKQLPHPDSDKEIFRQWWQANGQVWTRELRQIIISYRTIGHDWQFSKQQKSLLRKYYDANKLLVYCLNSGCNVSPAVRQEIEETLLLPIANITKIGNKCDRPL</sequence>
<evidence type="ECO:0000259" key="1">
    <source>
        <dbReference type="PROSITE" id="PS50837"/>
    </source>
</evidence>
<dbReference type="InterPro" id="IPR054501">
    <property type="entry name" value="NCH2"/>
</dbReference>
<dbReference type="InterPro" id="IPR027417">
    <property type="entry name" value="P-loop_NTPase"/>
</dbReference>
<gene>
    <name evidence="2" type="ORF">E5S67_06156</name>
</gene>
<organism evidence="2 3">
    <name type="scientific">Microcoleus asticus IPMA8</name>
    <dbReference type="NCBI Taxonomy" id="2563858"/>
    <lineage>
        <taxon>Bacteria</taxon>
        <taxon>Bacillati</taxon>
        <taxon>Cyanobacteriota</taxon>
        <taxon>Cyanophyceae</taxon>
        <taxon>Oscillatoriophycideae</taxon>
        <taxon>Oscillatoriales</taxon>
        <taxon>Microcoleaceae</taxon>
        <taxon>Microcoleus</taxon>
        <taxon>Microcoleus asticus</taxon>
    </lineage>
</organism>
<dbReference type="InterPro" id="IPR007111">
    <property type="entry name" value="NACHT_NTPase"/>
</dbReference>
<proteinExistence type="predicted"/>
<dbReference type="PANTHER" id="PTHR46844">
    <property type="entry name" value="SLR5058 PROTEIN"/>
    <property type="match status" value="1"/>
</dbReference>
<dbReference type="Pfam" id="PF05729">
    <property type="entry name" value="NACHT"/>
    <property type="match status" value="1"/>
</dbReference>
<dbReference type="EMBL" id="SRRZ01000212">
    <property type="protein sequence ID" value="NQE38371.1"/>
    <property type="molecule type" value="Genomic_DNA"/>
</dbReference>
<dbReference type="Gene3D" id="3.40.50.300">
    <property type="entry name" value="P-loop containing nucleotide triphosphate hydrolases"/>
    <property type="match status" value="1"/>
</dbReference>
<reference evidence="2 3" key="1">
    <citation type="journal article" date="2020" name="Sci. Rep.">
        <title>A novel cyanobacterial geosmin producer, revising GeoA distribution and dispersion patterns in Bacteria.</title>
        <authorList>
            <person name="Churro C."/>
            <person name="Semedo-Aguiar A.P."/>
            <person name="Silva A.D."/>
            <person name="Pereira-Leal J.B."/>
            <person name="Leite R.B."/>
        </authorList>
    </citation>
    <scope>NUCLEOTIDE SEQUENCE [LARGE SCALE GENOMIC DNA]</scope>
    <source>
        <strain evidence="2 3">IPMA8</strain>
    </source>
</reference>
<dbReference type="PROSITE" id="PS50837">
    <property type="entry name" value="NACHT"/>
    <property type="match status" value="1"/>
</dbReference>
<comment type="caution">
    <text evidence="2">The sequence shown here is derived from an EMBL/GenBank/DDBJ whole genome shotgun (WGS) entry which is preliminary data.</text>
</comment>
<accession>A0ABX2D7F4</accession>
<dbReference type="Proteomes" id="UP000702425">
    <property type="component" value="Unassembled WGS sequence"/>
</dbReference>
<protein>
    <recommendedName>
        <fullName evidence="1">NACHT domain-containing protein</fullName>
    </recommendedName>
</protein>
<evidence type="ECO:0000313" key="2">
    <source>
        <dbReference type="EMBL" id="NQE38371.1"/>
    </source>
</evidence>
<feature type="domain" description="NACHT" evidence="1">
    <location>
        <begin position="204"/>
        <end position="321"/>
    </location>
</feature>
<name>A0ABX2D7F4_9CYAN</name>
<dbReference type="PANTHER" id="PTHR46844:SF1">
    <property type="entry name" value="SLR5058 PROTEIN"/>
    <property type="match status" value="1"/>
</dbReference>
<keyword evidence="3" id="KW-1185">Reference proteome</keyword>
<dbReference type="Pfam" id="PF22727">
    <property type="entry name" value="NCH2"/>
    <property type="match status" value="1"/>
</dbReference>
<dbReference type="SUPFAM" id="SSF52540">
    <property type="entry name" value="P-loop containing nucleoside triphosphate hydrolases"/>
    <property type="match status" value="2"/>
</dbReference>
<dbReference type="RefSeq" id="WP_172193038.1">
    <property type="nucleotide sequence ID" value="NZ_CAWPPK010000127.1"/>
</dbReference>
<evidence type="ECO:0000313" key="3">
    <source>
        <dbReference type="Proteomes" id="UP000702425"/>
    </source>
</evidence>